<dbReference type="Proteomes" id="UP000601435">
    <property type="component" value="Unassembled WGS sequence"/>
</dbReference>
<gene>
    <name evidence="2" type="ORF">SNEC2469_LOCUS23245</name>
</gene>
<feature type="transmembrane region" description="Helical" evidence="1">
    <location>
        <begin position="130"/>
        <end position="146"/>
    </location>
</feature>
<evidence type="ECO:0000256" key="1">
    <source>
        <dbReference type="SAM" id="Phobius"/>
    </source>
</evidence>
<organism evidence="2 3">
    <name type="scientific">Symbiodinium necroappetens</name>
    <dbReference type="NCBI Taxonomy" id="1628268"/>
    <lineage>
        <taxon>Eukaryota</taxon>
        <taxon>Sar</taxon>
        <taxon>Alveolata</taxon>
        <taxon>Dinophyceae</taxon>
        <taxon>Suessiales</taxon>
        <taxon>Symbiodiniaceae</taxon>
        <taxon>Symbiodinium</taxon>
    </lineage>
</organism>
<protein>
    <submittedName>
        <fullName evidence="2">Uncharacterized protein</fullName>
    </submittedName>
</protein>
<accession>A0A812YR61</accession>
<keyword evidence="1" id="KW-1133">Transmembrane helix</keyword>
<keyword evidence="1" id="KW-0472">Membrane</keyword>
<keyword evidence="1" id="KW-0812">Transmembrane</keyword>
<dbReference type="OrthoDB" id="10348769at2759"/>
<name>A0A812YR61_9DINO</name>
<evidence type="ECO:0000313" key="2">
    <source>
        <dbReference type="EMBL" id="CAE7791095.1"/>
    </source>
</evidence>
<sequence length="221" mass="25497">MPIQRFTLPLPDDARVLGFKYWEATDPTTGFADLRDIHILLDVKGHLQLEPLSRRLLRSDSIDFPGHLHWMPPALERLEKEPENVDIPMLPEVIGLRTIQGSVDHIVECEYVPSWTCTPDAVRSLTGQSAMFWADLFLLTFVLYYVDIVLDVKQLWLFWQNKLFGYFFLNVAGMALPPIFTTLEAVHFLDRRTPEADRLKKVLTPKMVLPVMLLSILTQTH</sequence>
<reference evidence="2" key="1">
    <citation type="submission" date="2021-02" db="EMBL/GenBank/DDBJ databases">
        <authorList>
            <person name="Dougan E. K."/>
            <person name="Rhodes N."/>
            <person name="Thang M."/>
            <person name="Chan C."/>
        </authorList>
    </citation>
    <scope>NUCLEOTIDE SEQUENCE</scope>
</reference>
<comment type="caution">
    <text evidence="2">The sequence shown here is derived from an EMBL/GenBank/DDBJ whole genome shotgun (WGS) entry which is preliminary data.</text>
</comment>
<proteinExistence type="predicted"/>
<dbReference type="EMBL" id="CAJNJA010043160">
    <property type="protein sequence ID" value="CAE7791095.1"/>
    <property type="molecule type" value="Genomic_DNA"/>
</dbReference>
<keyword evidence="3" id="KW-1185">Reference proteome</keyword>
<feature type="non-terminal residue" evidence="2">
    <location>
        <position position="221"/>
    </location>
</feature>
<feature type="transmembrane region" description="Helical" evidence="1">
    <location>
        <begin position="166"/>
        <end position="189"/>
    </location>
</feature>
<dbReference type="AlphaFoldDB" id="A0A812YR61"/>
<evidence type="ECO:0000313" key="3">
    <source>
        <dbReference type="Proteomes" id="UP000601435"/>
    </source>
</evidence>